<name>A0A1A8LZD1_9TELE</name>
<reference evidence="1" key="1">
    <citation type="submission" date="2016-05" db="EMBL/GenBank/DDBJ databases">
        <authorList>
            <person name="Lavstsen T."/>
            <person name="Jespersen J.S."/>
        </authorList>
    </citation>
    <scope>NUCLEOTIDE SEQUENCE</scope>
    <source>
        <tissue evidence="1">Brain</tissue>
    </source>
</reference>
<feature type="non-terminal residue" evidence="1">
    <location>
        <position position="109"/>
    </location>
</feature>
<sequence length="109" mass="11916">QGPTPAAAVPTGSHAGCCSSSSRVRVQVFQLESKCSSFRVFLFPSVLSSSSVPRLLLSNSRIQVPEFLFPSPSVPVAKSECSKVRVFHFQFQSRRLKCFVALWASGIRP</sequence>
<reference evidence="1" key="2">
    <citation type="submission" date="2016-06" db="EMBL/GenBank/DDBJ databases">
        <title>The genome of a short-lived fish provides insights into sex chromosome evolution and the genetic control of aging.</title>
        <authorList>
            <person name="Reichwald K."/>
            <person name="Felder M."/>
            <person name="Petzold A."/>
            <person name="Koch P."/>
            <person name="Groth M."/>
            <person name="Platzer M."/>
        </authorList>
    </citation>
    <scope>NUCLEOTIDE SEQUENCE</scope>
    <source>
        <tissue evidence="1">Brain</tissue>
    </source>
</reference>
<accession>A0A1A8LZD1</accession>
<dbReference type="EMBL" id="HAEF01009891">
    <property type="protein sequence ID" value="SBR49369.1"/>
    <property type="molecule type" value="Transcribed_RNA"/>
</dbReference>
<gene>
    <name evidence="1" type="primary">PCON_04198</name>
</gene>
<protein>
    <submittedName>
        <fullName evidence="1">Uncharacterized protein</fullName>
    </submittedName>
</protein>
<organism evidence="1">
    <name type="scientific">Nothobranchius pienaari</name>
    <dbReference type="NCBI Taxonomy" id="704102"/>
    <lineage>
        <taxon>Eukaryota</taxon>
        <taxon>Metazoa</taxon>
        <taxon>Chordata</taxon>
        <taxon>Craniata</taxon>
        <taxon>Vertebrata</taxon>
        <taxon>Euteleostomi</taxon>
        <taxon>Actinopterygii</taxon>
        <taxon>Neopterygii</taxon>
        <taxon>Teleostei</taxon>
        <taxon>Neoteleostei</taxon>
        <taxon>Acanthomorphata</taxon>
        <taxon>Ovalentaria</taxon>
        <taxon>Atherinomorphae</taxon>
        <taxon>Cyprinodontiformes</taxon>
        <taxon>Nothobranchiidae</taxon>
        <taxon>Nothobranchius</taxon>
    </lineage>
</organism>
<feature type="non-terminal residue" evidence="1">
    <location>
        <position position="1"/>
    </location>
</feature>
<evidence type="ECO:0000313" key="1">
    <source>
        <dbReference type="EMBL" id="SBR49369.1"/>
    </source>
</evidence>
<dbReference type="AlphaFoldDB" id="A0A1A8LZD1"/>
<proteinExistence type="predicted"/>